<dbReference type="Gene3D" id="3.40.50.10490">
    <property type="entry name" value="Glucose-6-phosphate isomerase like protein, domain 1"/>
    <property type="match status" value="1"/>
</dbReference>
<dbReference type="OrthoDB" id="2320368at2759"/>
<name>A0A835WHC8_9CHLO</name>
<dbReference type="InterPro" id="IPR001865">
    <property type="entry name" value="Ribosomal_uS2"/>
</dbReference>
<dbReference type="InterPro" id="IPR005706">
    <property type="entry name" value="Ribosomal_uS2_bac/mit/plastid"/>
</dbReference>
<evidence type="ECO:0000256" key="3">
    <source>
        <dbReference type="SAM" id="MobiDB-lite"/>
    </source>
</evidence>
<dbReference type="InterPro" id="IPR023591">
    <property type="entry name" value="Ribosomal_uS2_flav_dom_sf"/>
</dbReference>
<feature type="compositionally biased region" description="Gly residues" evidence="3">
    <location>
        <begin position="467"/>
        <end position="493"/>
    </location>
</feature>
<comment type="caution">
    <text evidence="4">The sequence shown here is derived from an EMBL/GenBank/DDBJ whole genome shotgun (WGS) entry which is preliminary data.</text>
</comment>
<dbReference type="AlphaFoldDB" id="A0A835WHC8"/>
<dbReference type="Proteomes" id="UP000613740">
    <property type="component" value="Unassembled WGS sequence"/>
</dbReference>
<comment type="subcellular location">
    <subcellularLocation>
        <location evidence="1">Plastid</location>
        <location evidence="1">Chloroplast</location>
    </subcellularLocation>
</comment>
<dbReference type="EMBL" id="JAEHOD010000021">
    <property type="protein sequence ID" value="KAG2447629.1"/>
    <property type="molecule type" value="Genomic_DNA"/>
</dbReference>
<keyword evidence="5" id="KW-1185">Reference proteome</keyword>
<feature type="compositionally biased region" description="Polar residues" evidence="3">
    <location>
        <begin position="72"/>
        <end position="82"/>
    </location>
</feature>
<dbReference type="SUPFAM" id="SSF52313">
    <property type="entry name" value="Ribosomal protein S2"/>
    <property type="match status" value="1"/>
</dbReference>
<accession>A0A835WHC8</accession>
<dbReference type="GO" id="GO:0005763">
    <property type="term" value="C:mitochondrial small ribosomal subunit"/>
    <property type="evidence" value="ECO:0007669"/>
    <property type="project" value="TreeGrafter"/>
</dbReference>
<feature type="compositionally biased region" description="Low complexity" evidence="3">
    <location>
        <begin position="96"/>
        <end position="118"/>
    </location>
</feature>
<sequence>MLTRLAGVLGRPAALDATAAAVVAAVEPALLMSSAGAAWRDGGRDASTSYGAQPVSPTWGAHQRRGLGALAASSSPGTTAAQPTHGAALHTGRSFSTSTTTAASAAAAAATAPEAAAPPAAPSGGDPAELEEAALAGLDMQALMRAIVHPLPLGRVRNGALLAQALGTGAPVVQLEGGPGGRDAALFFDPAATLSSTMRALHVIRQVLEKDGHVVVVNSNPRMRPLLREAAHLCLNSNVWFWADDWVPGCLAETDARGGHCPLLSDKAQPNRQVMAEQGLVLRNPLVPDRGNPATALAGPPPRLAAPDMERLLAGAKNPNGLTNSVYMRERVASRRGCRQALAALTAARTAEARLVLPGSQTGAGRGRFRQPALVVVLDLSYGGEAVREAAARNVPTVALLNGHSDAAAVTFPVYASESHLGYHHFFLEWLLRVVNIDPRVLSSLRNAAKATAAAGSAGAQAAAPGPGAGAGAGAGAGKAGTGAGGKGASGKR</sequence>
<evidence type="ECO:0000256" key="1">
    <source>
        <dbReference type="ARBA" id="ARBA00004229"/>
    </source>
</evidence>
<dbReference type="GO" id="GO:0009507">
    <property type="term" value="C:chloroplast"/>
    <property type="evidence" value="ECO:0007669"/>
    <property type="project" value="UniProtKB-SubCell"/>
</dbReference>
<evidence type="ECO:0000313" key="5">
    <source>
        <dbReference type="Proteomes" id="UP000613740"/>
    </source>
</evidence>
<dbReference type="GO" id="GO:0006412">
    <property type="term" value="P:translation"/>
    <property type="evidence" value="ECO:0007669"/>
    <property type="project" value="InterPro"/>
</dbReference>
<reference evidence="4" key="1">
    <citation type="journal article" date="2020" name="bioRxiv">
        <title>Comparative genomics of Chlamydomonas.</title>
        <authorList>
            <person name="Craig R.J."/>
            <person name="Hasan A.R."/>
            <person name="Ness R.W."/>
            <person name="Keightley P.D."/>
        </authorList>
    </citation>
    <scope>NUCLEOTIDE SEQUENCE</scope>
    <source>
        <strain evidence="4">CCAP 11/173</strain>
    </source>
</reference>
<dbReference type="Pfam" id="PF00318">
    <property type="entry name" value="Ribosomal_S2"/>
    <property type="match status" value="1"/>
</dbReference>
<evidence type="ECO:0000256" key="2">
    <source>
        <dbReference type="ARBA" id="ARBA00006242"/>
    </source>
</evidence>
<feature type="compositionally biased region" description="Low complexity" evidence="3">
    <location>
        <begin position="456"/>
        <end position="466"/>
    </location>
</feature>
<feature type="region of interest" description="Disordered" evidence="3">
    <location>
        <begin position="456"/>
        <end position="493"/>
    </location>
</feature>
<dbReference type="PANTHER" id="PTHR12534:SF0">
    <property type="entry name" value="SMALL RIBOSOMAL SUBUNIT PROTEIN US2M"/>
    <property type="match status" value="1"/>
</dbReference>
<feature type="region of interest" description="Disordered" evidence="3">
    <location>
        <begin position="70"/>
        <end position="127"/>
    </location>
</feature>
<proteinExistence type="inferred from homology"/>
<dbReference type="GO" id="GO:0003735">
    <property type="term" value="F:structural constituent of ribosome"/>
    <property type="evidence" value="ECO:0007669"/>
    <property type="project" value="InterPro"/>
</dbReference>
<protein>
    <submittedName>
        <fullName evidence="4">Uncharacterized protein</fullName>
    </submittedName>
</protein>
<dbReference type="PANTHER" id="PTHR12534">
    <property type="entry name" value="30S RIBOSOMAL PROTEIN S2 PROKARYOTIC AND ORGANELLAR"/>
    <property type="match status" value="1"/>
</dbReference>
<comment type="similarity">
    <text evidence="2">Belongs to the universal ribosomal protein uS2 family.</text>
</comment>
<gene>
    <name evidence="4" type="ORF">HYH02_007547</name>
</gene>
<evidence type="ECO:0000313" key="4">
    <source>
        <dbReference type="EMBL" id="KAG2447629.1"/>
    </source>
</evidence>
<organism evidence="4 5">
    <name type="scientific">Chlamydomonas schloesseri</name>
    <dbReference type="NCBI Taxonomy" id="2026947"/>
    <lineage>
        <taxon>Eukaryota</taxon>
        <taxon>Viridiplantae</taxon>
        <taxon>Chlorophyta</taxon>
        <taxon>core chlorophytes</taxon>
        <taxon>Chlorophyceae</taxon>
        <taxon>CS clade</taxon>
        <taxon>Chlamydomonadales</taxon>
        <taxon>Chlamydomonadaceae</taxon>
        <taxon>Chlamydomonas</taxon>
    </lineage>
</organism>